<accession>A0A4R2HR29</accession>
<evidence type="ECO:0000313" key="2">
    <source>
        <dbReference type="Proteomes" id="UP000294508"/>
    </source>
</evidence>
<reference evidence="1 2" key="1">
    <citation type="journal article" date="2015" name="Stand. Genomic Sci.">
        <title>Genomic Encyclopedia of Bacterial and Archaeal Type Strains, Phase III: the genomes of soil and plant-associated and newly described type strains.</title>
        <authorList>
            <person name="Whitman W.B."/>
            <person name="Woyke T."/>
            <person name="Klenk H.P."/>
            <person name="Zhou Y."/>
            <person name="Lilburn T.G."/>
            <person name="Beck B.J."/>
            <person name="De Vos P."/>
            <person name="Vandamme P."/>
            <person name="Eisen J.A."/>
            <person name="Garrity G."/>
            <person name="Hugenholtz P."/>
            <person name="Kyrpides N.C."/>
        </authorList>
    </citation>
    <scope>NUCLEOTIDE SEQUENCE [LARGE SCALE GENOMIC DNA]</scope>
    <source>
        <strain evidence="1 2">VKM Ac-2572</strain>
    </source>
</reference>
<evidence type="ECO:0008006" key="3">
    <source>
        <dbReference type="Google" id="ProtNLM"/>
    </source>
</evidence>
<comment type="caution">
    <text evidence="1">The sequence shown here is derived from an EMBL/GenBank/DDBJ whole genome shotgun (WGS) entry which is preliminary data.</text>
</comment>
<keyword evidence="2" id="KW-1185">Reference proteome</keyword>
<gene>
    <name evidence="1" type="ORF">EV652_103367</name>
</gene>
<dbReference type="OrthoDB" id="4249389at2"/>
<name>A0A4R2HR29_9ACTN</name>
<proteinExistence type="predicted"/>
<dbReference type="EMBL" id="SLWN01000003">
    <property type="protein sequence ID" value="TCO33366.1"/>
    <property type="molecule type" value="Genomic_DNA"/>
</dbReference>
<evidence type="ECO:0000313" key="1">
    <source>
        <dbReference type="EMBL" id="TCO33366.1"/>
    </source>
</evidence>
<dbReference type="AlphaFoldDB" id="A0A4R2HR29"/>
<dbReference type="RefSeq" id="WP_132208827.1">
    <property type="nucleotide sequence ID" value="NZ_SLWN01000003.1"/>
</dbReference>
<organism evidence="1 2">
    <name type="scientific">Kribbella steppae</name>
    <dbReference type="NCBI Taxonomy" id="2512223"/>
    <lineage>
        <taxon>Bacteria</taxon>
        <taxon>Bacillati</taxon>
        <taxon>Actinomycetota</taxon>
        <taxon>Actinomycetes</taxon>
        <taxon>Propionibacteriales</taxon>
        <taxon>Kribbellaceae</taxon>
        <taxon>Kribbella</taxon>
    </lineage>
</organism>
<dbReference type="Proteomes" id="UP000294508">
    <property type="component" value="Unassembled WGS sequence"/>
</dbReference>
<sequence length="283" mass="31780">MDELERLRALEDPVEQFIYAGDVLNALDAAITEVGDVRRAALDKMRQDGMTLAQIADRVGLSVARLSQLGAPRRRPERVVLSTGDTVHVVLPVEQAPYPEGPQRPVVHESDIAFRDDIQRLALEFGLETKTEHLPAGEYVDLNRDGLVVTCGPRQSPWLTQILASDSAYGFERDDESWYLLDKATGEKLRSPRHRDEGGDLAYLGTLPRPDGKGTWLYCAGIHAPGSRGGALYLAENIAKLYRETRNHLWSCLVQCDYDPKTQEISNARLVAPVRRRERLRQR</sequence>
<protein>
    <recommendedName>
        <fullName evidence="3">Sigma-70-like protein</fullName>
    </recommendedName>
</protein>